<dbReference type="EMBL" id="CP003237">
    <property type="protein sequence ID" value="AFK55759.1"/>
    <property type="molecule type" value="Genomic_DNA"/>
</dbReference>
<keyword evidence="2" id="KW-0614">Plasmid</keyword>
<proteinExistence type="predicted"/>
<dbReference type="Proteomes" id="UP000005258">
    <property type="component" value="Plasmid pTM1"/>
</dbReference>
<dbReference type="GO" id="GO:0008168">
    <property type="term" value="F:methyltransferase activity"/>
    <property type="evidence" value="ECO:0007669"/>
    <property type="project" value="UniProtKB-KW"/>
</dbReference>
<feature type="region of interest" description="Disordered" evidence="1">
    <location>
        <begin position="43"/>
        <end position="63"/>
    </location>
</feature>
<evidence type="ECO:0000313" key="2">
    <source>
        <dbReference type="EMBL" id="AFK55759.1"/>
    </source>
</evidence>
<accession>I3TSM1</accession>
<dbReference type="HOGENOM" id="CLU_2884555_0_0_5"/>
<gene>
    <name evidence="2" type="ordered locus">TMO_a0356</name>
</gene>
<sequence length="63" mass="7238">MNAVEIGEAVTELVENSFDAAEFPYQFLGWPVLSVEEYQRLKSSKDKNLTKNDTTRPTRTEEN</sequence>
<keyword evidence="2" id="KW-0808">Transferase</keyword>
<keyword evidence="2" id="KW-0489">Methyltransferase</keyword>
<dbReference type="AlphaFoldDB" id="I3TSM1"/>
<protein>
    <submittedName>
        <fullName evidence="2">Type II restriction enzyme, methylase subunit</fullName>
    </submittedName>
</protein>
<reference evidence="2 3" key="1">
    <citation type="journal article" date="2012" name="J. Am. Chem. Soc.">
        <title>Bacterial biosynthesis and maturation of the didemnin anti-cancer agents.</title>
        <authorList>
            <person name="Xu Y."/>
            <person name="Kersten R.D."/>
            <person name="Nam S.J."/>
            <person name="Lu L."/>
            <person name="Al-Suwailem A.M."/>
            <person name="Zheng H."/>
            <person name="Fenical W."/>
            <person name="Dorrestein P.C."/>
            <person name="Moore B.S."/>
            <person name="Qian P.Y."/>
        </authorList>
    </citation>
    <scope>NUCLEOTIDE SEQUENCE [LARGE SCALE GENOMIC DNA]</scope>
    <source>
        <strain evidence="2 3">KA081020-065</strain>
    </source>
</reference>
<organism evidence="2 3">
    <name type="scientific">Tistrella mobilis (strain KA081020-065)</name>
    <dbReference type="NCBI Taxonomy" id="1110502"/>
    <lineage>
        <taxon>Bacteria</taxon>
        <taxon>Pseudomonadati</taxon>
        <taxon>Pseudomonadota</taxon>
        <taxon>Alphaproteobacteria</taxon>
        <taxon>Geminicoccales</taxon>
        <taxon>Geminicoccaceae</taxon>
        <taxon>Tistrella</taxon>
    </lineage>
</organism>
<dbReference type="KEGG" id="tmo:TMO_a0356"/>
<name>I3TSM1_TISMK</name>
<geneLocation type="plasmid" evidence="2 3">
    <name>pTM1</name>
</geneLocation>
<evidence type="ECO:0000256" key="1">
    <source>
        <dbReference type="SAM" id="MobiDB-lite"/>
    </source>
</evidence>
<keyword evidence="3" id="KW-1185">Reference proteome</keyword>
<dbReference type="GO" id="GO:0032259">
    <property type="term" value="P:methylation"/>
    <property type="evidence" value="ECO:0007669"/>
    <property type="project" value="UniProtKB-KW"/>
</dbReference>
<evidence type="ECO:0000313" key="3">
    <source>
        <dbReference type="Proteomes" id="UP000005258"/>
    </source>
</evidence>